<dbReference type="VEuPathDB" id="TriTrypDB:TvY486_0017800"/>
<sequence>MGEKKSNTGTKHEKKYEATHTTHPAPVSRETNSPRCGRTLTHTKFTQRKKEQHKRTTKVHGTQRTGARAQHSAVATTRKKAPSTAKHKNRFQLLGKSSHTEKCANGPHLRTTAPRQAAMRRSHAHLCSGSTQDGKKTPSAHQQENKDKHWARPQKKQGPKCRSPKRKWPRNTPRTQPLHSANTLIRTPANECARPLHPRLLRRAKCTATASSGSVEQRSQRSHRQTNDISKRAHAKHRMDLN</sequence>
<accession>F9WNF4</accession>
<evidence type="ECO:0000256" key="1">
    <source>
        <dbReference type="SAM" id="MobiDB-lite"/>
    </source>
</evidence>
<dbReference type="AlphaFoldDB" id="F9WNF4"/>
<reference evidence="2 3" key="1">
    <citation type="journal article" date="2012" name="Proc. Natl. Acad. Sci. U.S.A.">
        <title>Antigenic diversity is generated by distinct evolutionary mechanisms in African trypanosome species.</title>
        <authorList>
            <person name="Jackson A.P."/>
            <person name="Berry A."/>
            <person name="Aslett M."/>
            <person name="Allison H.C."/>
            <person name="Burton P."/>
            <person name="Vavrova-Anderson J."/>
            <person name="Brown R."/>
            <person name="Browne H."/>
            <person name="Corton N."/>
            <person name="Hauser H."/>
            <person name="Gamble J."/>
            <person name="Gilderthorp R."/>
            <person name="Marcello L."/>
            <person name="McQuillan J."/>
            <person name="Otto T.D."/>
            <person name="Quail M.A."/>
            <person name="Sanders M.J."/>
            <person name="van Tonder A."/>
            <person name="Ginger M.L."/>
            <person name="Field M.C."/>
            <person name="Barry J.D."/>
            <person name="Hertz-Fowler C."/>
            <person name="Berriman M."/>
        </authorList>
    </citation>
    <scope>NUCLEOTIDE SEQUENCE</scope>
    <source>
        <strain evidence="2 3">Y486</strain>
    </source>
</reference>
<feature type="compositionally biased region" description="Polar residues" evidence="1">
    <location>
        <begin position="208"/>
        <end position="217"/>
    </location>
</feature>
<evidence type="ECO:0000313" key="3">
    <source>
        <dbReference type="Proteomes" id="UP000009027"/>
    </source>
</evidence>
<protein>
    <submittedName>
        <fullName evidence="2">Uncharacterized protein</fullName>
    </submittedName>
</protein>
<feature type="compositionally biased region" description="Polar residues" evidence="1">
    <location>
        <begin position="29"/>
        <end position="44"/>
    </location>
</feature>
<dbReference type="Proteomes" id="UP000009027">
    <property type="component" value="Unassembled WGS sequence"/>
</dbReference>
<name>F9WNF4_TRYVY</name>
<gene>
    <name evidence="2" type="ORF">TvY486_0017800</name>
</gene>
<feature type="compositionally biased region" description="Basic residues" evidence="1">
    <location>
        <begin position="151"/>
        <end position="169"/>
    </location>
</feature>
<keyword evidence="3" id="KW-1185">Reference proteome</keyword>
<feature type="compositionally biased region" description="Basic residues" evidence="1">
    <location>
        <begin position="232"/>
        <end position="242"/>
    </location>
</feature>
<feature type="compositionally biased region" description="Basic residues" evidence="1">
    <location>
        <begin position="77"/>
        <end position="90"/>
    </location>
</feature>
<dbReference type="EMBL" id="CAEX01002540">
    <property type="protein sequence ID" value="CCD19072.1"/>
    <property type="molecule type" value="Genomic_DNA"/>
</dbReference>
<feature type="compositionally biased region" description="Basic and acidic residues" evidence="1">
    <location>
        <begin position="1"/>
        <end position="20"/>
    </location>
</feature>
<feature type="region of interest" description="Disordered" evidence="1">
    <location>
        <begin position="1"/>
        <end position="192"/>
    </location>
</feature>
<organism evidence="2 3">
    <name type="scientific">Trypanosoma vivax (strain Y486)</name>
    <dbReference type="NCBI Taxonomy" id="1055687"/>
    <lineage>
        <taxon>Eukaryota</taxon>
        <taxon>Discoba</taxon>
        <taxon>Euglenozoa</taxon>
        <taxon>Kinetoplastea</taxon>
        <taxon>Metakinetoplastina</taxon>
        <taxon>Trypanosomatida</taxon>
        <taxon>Trypanosomatidae</taxon>
        <taxon>Trypanosoma</taxon>
        <taxon>Duttonella</taxon>
    </lineage>
</organism>
<proteinExistence type="predicted"/>
<feature type="region of interest" description="Disordered" evidence="1">
    <location>
        <begin position="204"/>
        <end position="242"/>
    </location>
</feature>
<feature type="compositionally biased region" description="Polar residues" evidence="1">
    <location>
        <begin position="172"/>
        <end position="185"/>
    </location>
</feature>
<evidence type="ECO:0000313" key="2">
    <source>
        <dbReference type="EMBL" id="CCD19072.1"/>
    </source>
</evidence>
<feature type="compositionally biased region" description="Basic residues" evidence="1">
    <location>
        <begin position="45"/>
        <end position="58"/>
    </location>
</feature>